<evidence type="ECO:0000256" key="2">
    <source>
        <dbReference type="SAM" id="MobiDB-lite"/>
    </source>
</evidence>
<evidence type="ECO:0000313" key="3">
    <source>
        <dbReference type="EMBL" id="GKV11646.1"/>
    </source>
</evidence>
<gene>
    <name evidence="3" type="ORF">SLEP1_g22886</name>
</gene>
<evidence type="ECO:0000256" key="1">
    <source>
        <dbReference type="SAM" id="Coils"/>
    </source>
</evidence>
<accession>A0AAV5JFX7</accession>
<proteinExistence type="predicted"/>
<name>A0AAV5JFX7_9ROSI</name>
<feature type="coiled-coil region" evidence="1">
    <location>
        <begin position="89"/>
        <end position="123"/>
    </location>
</feature>
<organism evidence="3 4">
    <name type="scientific">Rubroshorea leprosula</name>
    <dbReference type="NCBI Taxonomy" id="152421"/>
    <lineage>
        <taxon>Eukaryota</taxon>
        <taxon>Viridiplantae</taxon>
        <taxon>Streptophyta</taxon>
        <taxon>Embryophyta</taxon>
        <taxon>Tracheophyta</taxon>
        <taxon>Spermatophyta</taxon>
        <taxon>Magnoliopsida</taxon>
        <taxon>eudicotyledons</taxon>
        <taxon>Gunneridae</taxon>
        <taxon>Pentapetalae</taxon>
        <taxon>rosids</taxon>
        <taxon>malvids</taxon>
        <taxon>Malvales</taxon>
        <taxon>Dipterocarpaceae</taxon>
        <taxon>Rubroshorea</taxon>
    </lineage>
</organism>
<dbReference type="EMBL" id="BPVZ01000034">
    <property type="protein sequence ID" value="GKV11646.1"/>
    <property type="molecule type" value="Genomic_DNA"/>
</dbReference>
<keyword evidence="1" id="KW-0175">Coiled coil</keyword>
<comment type="caution">
    <text evidence="3">The sequence shown here is derived from an EMBL/GenBank/DDBJ whole genome shotgun (WGS) entry which is preliminary data.</text>
</comment>
<dbReference type="AlphaFoldDB" id="A0AAV5JFX7"/>
<keyword evidence="4" id="KW-1185">Reference proteome</keyword>
<protein>
    <submittedName>
        <fullName evidence="3">Uncharacterized protein</fullName>
    </submittedName>
</protein>
<dbReference type="Proteomes" id="UP001054252">
    <property type="component" value="Unassembled WGS sequence"/>
</dbReference>
<reference evidence="3 4" key="1">
    <citation type="journal article" date="2021" name="Commun. Biol.">
        <title>The genome of Shorea leprosula (Dipterocarpaceae) highlights the ecological relevance of drought in aseasonal tropical rainforests.</title>
        <authorList>
            <person name="Ng K.K.S."/>
            <person name="Kobayashi M.J."/>
            <person name="Fawcett J.A."/>
            <person name="Hatakeyama M."/>
            <person name="Paape T."/>
            <person name="Ng C.H."/>
            <person name="Ang C.C."/>
            <person name="Tnah L.H."/>
            <person name="Lee C.T."/>
            <person name="Nishiyama T."/>
            <person name="Sese J."/>
            <person name="O'Brien M.J."/>
            <person name="Copetti D."/>
            <person name="Mohd Noor M.I."/>
            <person name="Ong R.C."/>
            <person name="Putra M."/>
            <person name="Sireger I.Z."/>
            <person name="Indrioko S."/>
            <person name="Kosugi Y."/>
            <person name="Izuno A."/>
            <person name="Isagi Y."/>
            <person name="Lee S.L."/>
            <person name="Shimizu K.K."/>
        </authorList>
    </citation>
    <scope>NUCLEOTIDE SEQUENCE [LARGE SCALE GENOMIC DNA]</scope>
    <source>
        <strain evidence="3">214</strain>
    </source>
</reference>
<feature type="region of interest" description="Disordered" evidence="2">
    <location>
        <begin position="1"/>
        <end position="30"/>
    </location>
</feature>
<sequence length="156" mass="17508">MPLPPIEGESSSQEARVAHQGKGKGDVHLPTSSFYEAGMRSMTKRFINTYFPKVDRQQAQDKVALDGGAANLINALSNKFFESLKERTRKICEDKLDKKEMELDEVRKVAANLELQVHNSAEKVKLQYLEVDVTKVTFEDQEGEVKENGESGTADF</sequence>
<evidence type="ECO:0000313" key="4">
    <source>
        <dbReference type="Proteomes" id="UP001054252"/>
    </source>
</evidence>